<dbReference type="InterPro" id="IPR029043">
    <property type="entry name" value="GcvT/YgfZ_C"/>
</dbReference>
<dbReference type="FunFam" id="2.40.30.110:FF:000003">
    <property type="entry name" value="Aminomethyltransferase"/>
    <property type="match status" value="1"/>
</dbReference>
<dbReference type="eggNOG" id="COG0404">
    <property type="taxonomic scope" value="Bacteria"/>
</dbReference>
<dbReference type="GO" id="GO:0008168">
    <property type="term" value="F:methyltransferase activity"/>
    <property type="evidence" value="ECO:0007669"/>
    <property type="project" value="UniProtKB-KW"/>
</dbReference>
<gene>
    <name evidence="7" type="primary">gcvT</name>
    <name evidence="11" type="ORF">SAMN05421637_2579</name>
</gene>
<sequence length="376" mass="39487">MSDAILRSPLHDQHVALGATLVPFAGWEMPVRYTSDIAEHTAVRTGAGLFDLSHMGEIAIRGEDAGAFLDFALVGRLSALALAGAKYTMLCTPDGGVIDDLIVYRRDHDHFVIVANASNKDVVVEELAARVEGFDATVEDESAQIALIAVQGPLAEGIVARMCTRGDDDIHAMKYYSTANVLLQGDIHAFVARTGYTGEDGFELFVGADEAAAVWALALAEGAADGIVPCGLSSRDTLRLEAGMPLYGQELTRETTPFDAGLGRIAVFGTAAKPRGDFVGREALLKAKVEGPDRVLVGLVGDGRRAARTGYAVLDEAGAAVGEVTSGAPSPTLGRPIAMAYVPASLAEPGTVVGIDVRGRREDMTVTALPFYSRAS</sequence>
<dbReference type="Pfam" id="PF01571">
    <property type="entry name" value="GCV_T"/>
    <property type="match status" value="1"/>
</dbReference>
<keyword evidence="11" id="KW-0489">Methyltransferase</keyword>
<dbReference type="InterPro" id="IPR022903">
    <property type="entry name" value="GcvT_bac"/>
</dbReference>
<accession>A0A1H7AY93</accession>
<keyword evidence="12" id="KW-1185">Reference proteome</keyword>
<dbReference type="EC" id="2.1.2.10" evidence="2 7"/>
<dbReference type="GO" id="GO:0019464">
    <property type="term" value="P:glycine decarboxylation via glycine cleavage system"/>
    <property type="evidence" value="ECO:0007669"/>
    <property type="project" value="UniProtKB-UniRule"/>
</dbReference>
<dbReference type="Pfam" id="PF08669">
    <property type="entry name" value="GCV_T_C"/>
    <property type="match status" value="1"/>
</dbReference>
<dbReference type="Gene3D" id="3.30.1360.120">
    <property type="entry name" value="Probable tRNA modification gtpase trme, domain 1"/>
    <property type="match status" value="1"/>
</dbReference>
<feature type="domain" description="GCVT N-terminal" evidence="9">
    <location>
        <begin position="10"/>
        <end position="265"/>
    </location>
</feature>
<dbReference type="GO" id="GO:0005829">
    <property type="term" value="C:cytosol"/>
    <property type="evidence" value="ECO:0007669"/>
    <property type="project" value="TreeGrafter"/>
</dbReference>
<dbReference type="NCBIfam" id="TIGR00528">
    <property type="entry name" value="gcvT"/>
    <property type="match status" value="1"/>
</dbReference>
<dbReference type="RefSeq" id="WP_042215524.1">
    <property type="nucleotide sequence ID" value="NZ_BBLU01000011.1"/>
</dbReference>
<evidence type="ECO:0000256" key="4">
    <source>
        <dbReference type="ARBA" id="ARBA00022679"/>
    </source>
</evidence>
<evidence type="ECO:0000256" key="8">
    <source>
        <dbReference type="PIRSR" id="PIRSR006487-1"/>
    </source>
</evidence>
<dbReference type="Gene3D" id="4.10.1250.10">
    <property type="entry name" value="Aminomethyltransferase fragment"/>
    <property type="match status" value="1"/>
</dbReference>
<dbReference type="EMBL" id="FNZI01000007">
    <property type="protein sequence ID" value="SEJ66015.1"/>
    <property type="molecule type" value="Genomic_DNA"/>
</dbReference>
<dbReference type="STRING" id="1043493.SAMN05421637_2579"/>
<feature type="domain" description="Aminomethyltransferase C-terminal" evidence="10">
    <location>
        <begin position="294"/>
        <end position="372"/>
    </location>
</feature>
<evidence type="ECO:0000256" key="5">
    <source>
        <dbReference type="ARBA" id="ARBA00031395"/>
    </source>
</evidence>
<evidence type="ECO:0000256" key="3">
    <source>
        <dbReference type="ARBA" id="ARBA00022576"/>
    </source>
</evidence>
<comment type="subunit">
    <text evidence="7">The glycine cleavage system is composed of four proteins: P, T, L and H.</text>
</comment>
<dbReference type="PANTHER" id="PTHR43757:SF2">
    <property type="entry name" value="AMINOMETHYLTRANSFERASE, MITOCHONDRIAL"/>
    <property type="match status" value="1"/>
</dbReference>
<organism evidence="11 12">
    <name type="scientific">Demequina mangrovi</name>
    <dbReference type="NCBI Taxonomy" id="1043493"/>
    <lineage>
        <taxon>Bacteria</taxon>
        <taxon>Bacillati</taxon>
        <taxon>Actinomycetota</taxon>
        <taxon>Actinomycetes</taxon>
        <taxon>Micrococcales</taxon>
        <taxon>Demequinaceae</taxon>
        <taxon>Demequina</taxon>
    </lineage>
</organism>
<keyword evidence="3 7" id="KW-0032">Aminotransferase</keyword>
<evidence type="ECO:0000313" key="12">
    <source>
        <dbReference type="Proteomes" id="UP000183315"/>
    </source>
</evidence>
<dbReference type="InterPro" id="IPR006223">
    <property type="entry name" value="GcvT"/>
</dbReference>
<comment type="catalytic activity">
    <reaction evidence="6 7">
        <text>N(6)-[(R)-S(8)-aminomethyldihydrolipoyl]-L-lysyl-[protein] + (6S)-5,6,7,8-tetrahydrofolate = N(6)-[(R)-dihydrolipoyl]-L-lysyl-[protein] + (6R)-5,10-methylene-5,6,7,8-tetrahydrofolate + NH4(+)</text>
        <dbReference type="Rhea" id="RHEA:16945"/>
        <dbReference type="Rhea" id="RHEA-COMP:10475"/>
        <dbReference type="Rhea" id="RHEA-COMP:10492"/>
        <dbReference type="ChEBI" id="CHEBI:15636"/>
        <dbReference type="ChEBI" id="CHEBI:28938"/>
        <dbReference type="ChEBI" id="CHEBI:57453"/>
        <dbReference type="ChEBI" id="CHEBI:83100"/>
        <dbReference type="ChEBI" id="CHEBI:83143"/>
        <dbReference type="EC" id="2.1.2.10"/>
    </reaction>
</comment>
<dbReference type="OrthoDB" id="9774591at2"/>
<keyword evidence="4 7" id="KW-0808">Transferase</keyword>
<name>A0A1H7AY93_9MICO</name>
<evidence type="ECO:0000313" key="11">
    <source>
        <dbReference type="EMBL" id="SEJ66015.1"/>
    </source>
</evidence>
<dbReference type="InterPro" id="IPR028896">
    <property type="entry name" value="GcvT/YgfZ/DmdA"/>
</dbReference>
<dbReference type="Gene3D" id="2.40.30.110">
    <property type="entry name" value="Aminomethyltransferase beta-barrel domains"/>
    <property type="match status" value="1"/>
</dbReference>
<evidence type="ECO:0000256" key="6">
    <source>
        <dbReference type="ARBA" id="ARBA00047665"/>
    </source>
</evidence>
<dbReference type="Proteomes" id="UP000183315">
    <property type="component" value="Unassembled WGS sequence"/>
</dbReference>
<comment type="function">
    <text evidence="7">The glycine cleavage system catalyzes the degradation of glycine.</text>
</comment>
<evidence type="ECO:0000256" key="1">
    <source>
        <dbReference type="ARBA" id="ARBA00008609"/>
    </source>
</evidence>
<dbReference type="AlphaFoldDB" id="A0A1H7AY93"/>
<evidence type="ECO:0000259" key="10">
    <source>
        <dbReference type="Pfam" id="PF08669"/>
    </source>
</evidence>
<dbReference type="HAMAP" id="MF_00259">
    <property type="entry name" value="GcvT"/>
    <property type="match status" value="1"/>
</dbReference>
<evidence type="ECO:0000259" key="9">
    <source>
        <dbReference type="Pfam" id="PF01571"/>
    </source>
</evidence>
<dbReference type="NCBIfam" id="NF001567">
    <property type="entry name" value="PRK00389.1"/>
    <property type="match status" value="1"/>
</dbReference>
<dbReference type="SUPFAM" id="SSF101790">
    <property type="entry name" value="Aminomethyltransferase beta-barrel domain"/>
    <property type="match status" value="1"/>
</dbReference>
<reference evidence="12" key="1">
    <citation type="submission" date="2016-10" db="EMBL/GenBank/DDBJ databases">
        <authorList>
            <person name="Varghese N."/>
        </authorList>
    </citation>
    <scope>NUCLEOTIDE SEQUENCE [LARGE SCALE GENOMIC DNA]</scope>
    <source>
        <strain evidence="12">DSM 24868</strain>
    </source>
</reference>
<dbReference type="GO" id="GO:0008483">
    <property type="term" value="F:transaminase activity"/>
    <property type="evidence" value="ECO:0007669"/>
    <property type="project" value="UniProtKB-KW"/>
</dbReference>
<dbReference type="PIRSF" id="PIRSF006487">
    <property type="entry name" value="GcvT"/>
    <property type="match status" value="1"/>
</dbReference>
<evidence type="ECO:0000256" key="7">
    <source>
        <dbReference type="HAMAP-Rule" id="MF_00259"/>
    </source>
</evidence>
<dbReference type="InterPro" id="IPR006222">
    <property type="entry name" value="GCVT_N"/>
</dbReference>
<evidence type="ECO:0000256" key="2">
    <source>
        <dbReference type="ARBA" id="ARBA00012616"/>
    </source>
</evidence>
<feature type="binding site" evidence="8">
    <location>
        <position position="203"/>
    </location>
    <ligand>
        <name>substrate</name>
    </ligand>
</feature>
<protein>
    <recommendedName>
        <fullName evidence="2 7">Aminomethyltransferase</fullName>
        <ecNumber evidence="2 7">2.1.2.10</ecNumber>
    </recommendedName>
    <alternativeName>
        <fullName evidence="5 7">Glycine cleavage system T protein</fullName>
    </alternativeName>
</protein>
<dbReference type="GO" id="GO:0004047">
    <property type="term" value="F:aminomethyltransferase activity"/>
    <property type="evidence" value="ECO:0007669"/>
    <property type="project" value="UniProtKB-UniRule"/>
</dbReference>
<comment type="similarity">
    <text evidence="1 7">Belongs to the GcvT family.</text>
</comment>
<proteinExistence type="inferred from homology"/>
<dbReference type="PANTHER" id="PTHR43757">
    <property type="entry name" value="AMINOMETHYLTRANSFERASE"/>
    <property type="match status" value="1"/>
</dbReference>
<dbReference type="Gene3D" id="3.30.70.1400">
    <property type="entry name" value="Aminomethyltransferase beta-barrel domains"/>
    <property type="match status" value="1"/>
</dbReference>
<dbReference type="InterPro" id="IPR027266">
    <property type="entry name" value="TrmE/GcvT-like"/>
</dbReference>
<dbReference type="InterPro" id="IPR013977">
    <property type="entry name" value="GcvT_C"/>
</dbReference>
<dbReference type="SUPFAM" id="SSF103025">
    <property type="entry name" value="Folate-binding domain"/>
    <property type="match status" value="1"/>
</dbReference>
<dbReference type="GO" id="GO:0005960">
    <property type="term" value="C:glycine cleavage complex"/>
    <property type="evidence" value="ECO:0007669"/>
    <property type="project" value="InterPro"/>
</dbReference>
<dbReference type="GO" id="GO:0032259">
    <property type="term" value="P:methylation"/>
    <property type="evidence" value="ECO:0007669"/>
    <property type="project" value="UniProtKB-KW"/>
</dbReference>